<accession>A0A1I5I5W9</accession>
<feature type="transmembrane region" description="Helical" evidence="1">
    <location>
        <begin position="71"/>
        <end position="92"/>
    </location>
</feature>
<gene>
    <name evidence="2" type="ORF">SAMN05660359_04321</name>
</gene>
<sequence>MTATLTPSVAHPVVRTGAASPATLVGIELRKSLSTRSGRTLAVAAAVLAPVITAVLALTSDDDLGSASGPVGAMGLVTVLVLLSLGVLSTAGEWTHRTVQTTFLLVPQRGRVLAAKAVATALLGAAVAAASTAATVGVLAVAPVGDLSWDGVPRAVGVVVAAGATFAVIGAGIGAAVANSPAALTGTYLALLGVMPVLRLSQPGLAEKADPVDAVLSLATGHGGATQVLVLTGWVVVSTVAGAVVTRRRAVA</sequence>
<keyword evidence="1" id="KW-0472">Membrane</keyword>
<evidence type="ECO:0000313" key="2">
    <source>
        <dbReference type="EMBL" id="SFO55995.1"/>
    </source>
</evidence>
<reference evidence="3" key="1">
    <citation type="submission" date="2016-10" db="EMBL/GenBank/DDBJ databases">
        <authorList>
            <person name="Varghese N."/>
            <person name="Submissions S."/>
        </authorList>
    </citation>
    <scope>NUCLEOTIDE SEQUENCE [LARGE SCALE GENOMIC DNA]</scope>
    <source>
        <strain evidence="3">DSM 43161</strain>
    </source>
</reference>
<dbReference type="OrthoDB" id="5194390at2"/>
<feature type="transmembrane region" description="Helical" evidence="1">
    <location>
        <begin position="185"/>
        <end position="205"/>
    </location>
</feature>
<dbReference type="EMBL" id="FOWE01000012">
    <property type="protein sequence ID" value="SFO55995.1"/>
    <property type="molecule type" value="Genomic_DNA"/>
</dbReference>
<feature type="transmembrane region" description="Helical" evidence="1">
    <location>
        <begin position="40"/>
        <end position="59"/>
    </location>
</feature>
<dbReference type="Proteomes" id="UP000183642">
    <property type="component" value="Unassembled WGS sequence"/>
</dbReference>
<evidence type="ECO:0008006" key="4">
    <source>
        <dbReference type="Google" id="ProtNLM"/>
    </source>
</evidence>
<dbReference type="RefSeq" id="WP_143108270.1">
    <property type="nucleotide sequence ID" value="NZ_FOWE01000012.1"/>
</dbReference>
<evidence type="ECO:0000313" key="3">
    <source>
        <dbReference type="Proteomes" id="UP000183642"/>
    </source>
</evidence>
<keyword evidence="1" id="KW-1133">Transmembrane helix</keyword>
<protein>
    <recommendedName>
        <fullName evidence="4">ABC-2 type transport system permease protein</fullName>
    </recommendedName>
</protein>
<name>A0A1I5I5W9_9ACTN</name>
<feature type="transmembrane region" description="Helical" evidence="1">
    <location>
        <begin position="225"/>
        <end position="246"/>
    </location>
</feature>
<keyword evidence="3" id="KW-1185">Reference proteome</keyword>
<evidence type="ECO:0000256" key="1">
    <source>
        <dbReference type="SAM" id="Phobius"/>
    </source>
</evidence>
<keyword evidence="1" id="KW-0812">Transmembrane</keyword>
<organism evidence="2 3">
    <name type="scientific">Geodermatophilus obscurus</name>
    <dbReference type="NCBI Taxonomy" id="1861"/>
    <lineage>
        <taxon>Bacteria</taxon>
        <taxon>Bacillati</taxon>
        <taxon>Actinomycetota</taxon>
        <taxon>Actinomycetes</taxon>
        <taxon>Geodermatophilales</taxon>
        <taxon>Geodermatophilaceae</taxon>
        <taxon>Geodermatophilus</taxon>
    </lineage>
</organism>
<feature type="transmembrane region" description="Helical" evidence="1">
    <location>
        <begin position="113"/>
        <end position="142"/>
    </location>
</feature>
<feature type="transmembrane region" description="Helical" evidence="1">
    <location>
        <begin position="154"/>
        <end position="178"/>
    </location>
</feature>
<dbReference type="AlphaFoldDB" id="A0A1I5I5W9"/>
<proteinExistence type="predicted"/>